<evidence type="ECO:0000313" key="2">
    <source>
        <dbReference type="EMBL" id="CAK0871044.1"/>
    </source>
</evidence>
<feature type="region of interest" description="Disordered" evidence="1">
    <location>
        <begin position="1"/>
        <end position="52"/>
    </location>
</feature>
<feature type="non-terminal residue" evidence="2">
    <location>
        <position position="1"/>
    </location>
</feature>
<proteinExistence type="predicted"/>
<reference evidence="2" key="1">
    <citation type="submission" date="2023-10" db="EMBL/GenBank/DDBJ databases">
        <authorList>
            <person name="Chen Y."/>
            <person name="Shah S."/>
            <person name="Dougan E. K."/>
            <person name="Thang M."/>
            <person name="Chan C."/>
        </authorList>
    </citation>
    <scope>NUCLEOTIDE SEQUENCE [LARGE SCALE GENOMIC DNA]</scope>
</reference>
<sequence length="52" mass="5743">ACWMRSPTSSRTARTSATRTGWTTPSTPTRWPGTWSSSSRCARRSSLRPISA</sequence>
<evidence type="ECO:0000313" key="3">
    <source>
        <dbReference type="Proteomes" id="UP001189429"/>
    </source>
</evidence>
<organism evidence="2 3">
    <name type="scientific">Prorocentrum cordatum</name>
    <dbReference type="NCBI Taxonomy" id="2364126"/>
    <lineage>
        <taxon>Eukaryota</taxon>
        <taxon>Sar</taxon>
        <taxon>Alveolata</taxon>
        <taxon>Dinophyceae</taxon>
        <taxon>Prorocentrales</taxon>
        <taxon>Prorocentraceae</taxon>
        <taxon>Prorocentrum</taxon>
    </lineage>
</organism>
<comment type="caution">
    <text evidence="2">The sequence shown here is derived from an EMBL/GenBank/DDBJ whole genome shotgun (WGS) entry which is preliminary data.</text>
</comment>
<dbReference type="Proteomes" id="UP001189429">
    <property type="component" value="Unassembled WGS sequence"/>
</dbReference>
<dbReference type="EMBL" id="CAUYUJ010017030">
    <property type="protein sequence ID" value="CAK0871044.1"/>
    <property type="molecule type" value="Genomic_DNA"/>
</dbReference>
<keyword evidence="3" id="KW-1185">Reference proteome</keyword>
<name>A0ABN9VG58_9DINO</name>
<feature type="non-terminal residue" evidence="2">
    <location>
        <position position="52"/>
    </location>
</feature>
<accession>A0ABN9VG58</accession>
<gene>
    <name evidence="2" type="ORF">PCOR1329_LOCUS57000</name>
</gene>
<feature type="compositionally biased region" description="Low complexity" evidence="1">
    <location>
        <begin position="1"/>
        <end position="40"/>
    </location>
</feature>
<evidence type="ECO:0000256" key="1">
    <source>
        <dbReference type="SAM" id="MobiDB-lite"/>
    </source>
</evidence>
<protein>
    <submittedName>
        <fullName evidence="2">Uncharacterized protein</fullName>
    </submittedName>
</protein>